<protein>
    <recommendedName>
        <fullName evidence="2">Sortilin N-terminal domain-containing protein</fullName>
    </recommendedName>
</protein>
<accession>A0A0C2JYQ0</accession>
<dbReference type="AlphaFoldDB" id="A0A0C2JYQ0"/>
<evidence type="ECO:0000313" key="3">
    <source>
        <dbReference type="EMBL" id="KII74668.1"/>
    </source>
</evidence>
<proteinExistence type="predicted"/>
<dbReference type="SUPFAM" id="SSF110296">
    <property type="entry name" value="Oligoxyloglucan reducing end-specific cellobiohydrolase"/>
    <property type="match status" value="1"/>
</dbReference>
<sequence length="313" mass="36595">MDLQNVKNYFASGSSILIVQQHNTQDQLNFVIWESPTNKTINIVLPILFHPRKVHQYIYAHEQNYILVSNRRGAKCLFTSYDKSEYFVRITCQFDSIFSSEQCPIVVHPYLPGIIYANLRDENNQLFTFVSVNDGRSFIPMRFENEKLQCPEKRCYIKLKIECKIQSNIQFPMEWMAIFQHQYNSKQPHLRQLVTFDGGITWKQTPFQNLQAIILNSGGLIVGVDSATREIAYSFDEGKKWFHKDIINQDEKFVFLVPNGNYQKEFVSIIGLHKDSLYWVVSRVNFSNILSILTKNRPDMPRARLYALEGTKT</sequence>
<organism evidence="3 4">
    <name type="scientific">Thelohanellus kitauei</name>
    <name type="common">Myxosporean</name>
    <dbReference type="NCBI Taxonomy" id="669202"/>
    <lineage>
        <taxon>Eukaryota</taxon>
        <taxon>Metazoa</taxon>
        <taxon>Cnidaria</taxon>
        <taxon>Myxozoa</taxon>
        <taxon>Myxosporea</taxon>
        <taxon>Bivalvulida</taxon>
        <taxon>Platysporina</taxon>
        <taxon>Myxobolidae</taxon>
        <taxon>Thelohanellus</taxon>
    </lineage>
</organism>
<dbReference type="OrthoDB" id="443634at2759"/>
<dbReference type="CDD" id="cd15482">
    <property type="entry name" value="Sialidase_non-viral"/>
    <property type="match status" value="1"/>
</dbReference>
<evidence type="ECO:0000256" key="1">
    <source>
        <dbReference type="ARBA" id="ARBA00022737"/>
    </source>
</evidence>
<keyword evidence="4" id="KW-1185">Reference proteome</keyword>
<evidence type="ECO:0000313" key="4">
    <source>
        <dbReference type="Proteomes" id="UP000031668"/>
    </source>
</evidence>
<dbReference type="InterPro" id="IPR031778">
    <property type="entry name" value="Sortilin_N"/>
</dbReference>
<dbReference type="EMBL" id="JWZT01000330">
    <property type="protein sequence ID" value="KII74668.1"/>
    <property type="molecule type" value="Genomic_DNA"/>
</dbReference>
<keyword evidence="1" id="KW-0677">Repeat</keyword>
<dbReference type="PANTHER" id="PTHR12106:SF27">
    <property type="entry name" value="SORTILIN-RELATED RECEPTOR"/>
    <property type="match status" value="1"/>
</dbReference>
<feature type="domain" description="Sortilin N-terminal" evidence="2">
    <location>
        <begin position="113"/>
        <end position="244"/>
    </location>
</feature>
<dbReference type="InterPro" id="IPR050310">
    <property type="entry name" value="VPS10-sortilin"/>
</dbReference>
<dbReference type="GO" id="GO:0016020">
    <property type="term" value="C:membrane"/>
    <property type="evidence" value="ECO:0007669"/>
    <property type="project" value="TreeGrafter"/>
</dbReference>
<dbReference type="Pfam" id="PF15902">
    <property type="entry name" value="Sortilin-Vps10"/>
    <property type="match status" value="1"/>
</dbReference>
<evidence type="ECO:0000259" key="2">
    <source>
        <dbReference type="Pfam" id="PF15902"/>
    </source>
</evidence>
<dbReference type="Proteomes" id="UP000031668">
    <property type="component" value="Unassembled WGS sequence"/>
</dbReference>
<dbReference type="PANTHER" id="PTHR12106">
    <property type="entry name" value="SORTILIN RELATED"/>
    <property type="match status" value="1"/>
</dbReference>
<reference evidence="3 4" key="1">
    <citation type="journal article" date="2014" name="Genome Biol. Evol.">
        <title>The genome of the myxosporean Thelohanellus kitauei shows adaptations to nutrient acquisition within its fish host.</title>
        <authorList>
            <person name="Yang Y."/>
            <person name="Xiong J."/>
            <person name="Zhou Z."/>
            <person name="Huo F."/>
            <person name="Miao W."/>
            <person name="Ran C."/>
            <person name="Liu Y."/>
            <person name="Zhang J."/>
            <person name="Feng J."/>
            <person name="Wang M."/>
            <person name="Wang M."/>
            <person name="Wang L."/>
            <person name="Yao B."/>
        </authorList>
    </citation>
    <scope>NUCLEOTIDE SEQUENCE [LARGE SCALE GENOMIC DNA]</scope>
    <source>
        <strain evidence="3">Wuqing</strain>
    </source>
</reference>
<comment type="caution">
    <text evidence="3">The sequence shown here is derived from an EMBL/GenBank/DDBJ whole genome shotgun (WGS) entry which is preliminary data.</text>
</comment>
<dbReference type="GO" id="GO:0005794">
    <property type="term" value="C:Golgi apparatus"/>
    <property type="evidence" value="ECO:0007669"/>
    <property type="project" value="TreeGrafter"/>
</dbReference>
<name>A0A0C2JYQ0_THEKT</name>
<dbReference type="GO" id="GO:0006892">
    <property type="term" value="P:post-Golgi vesicle-mediated transport"/>
    <property type="evidence" value="ECO:0007669"/>
    <property type="project" value="TreeGrafter"/>
</dbReference>
<gene>
    <name evidence="3" type="ORF">RF11_11868</name>
</gene>